<dbReference type="CDD" id="cd01335">
    <property type="entry name" value="Radical_SAM"/>
    <property type="match status" value="1"/>
</dbReference>
<dbReference type="InterPro" id="IPR024924">
    <property type="entry name" value="7-CO-7-deazaguanine_synth-like"/>
</dbReference>
<evidence type="ECO:0000256" key="2">
    <source>
        <dbReference type="ARBA" id="ARBA00022691"/>
    </source>
</evidence>
<comment type="caution">
    <text evidence="8">Lacks conserved residue(s) required for the propagation of feature annotation.</text>
</comment>
<evidence type="ECO:0000256" key="1">
    <source>
        <dbReference type="ARBA" id="ARBA00022485"/>
    </source>
</evidence>
<proteinExistence type="inferred from homology"/>
<feature type="binding site" evidence="8">
    <location>
        <position position="76"/>
    </location>
    <ligand>
        <name>S-adenosyl-L-methionine</name>
        <dbReference type="ChEBI" id="CHEBI:59789"/>
    </ligand>
</feature>
<feature type="binding site" evidence="8">
    <location>
        <begin position="41"/>
        <end position="43"/>
    </location>
    <ligand>
        <name>S-adenosyl-L-methionine</name>
        <dbReference type="ChEBI" id="CHEBI:59789"/>
    </ligand>
</feature>
<dbReference type="PANTHER" id="PTHR42836">
    <property type="entry name" value="7-CARBOXY-7-DEAZAGUANINE SYNTHASE"/>
    <property type="match status" value="1"/>
</dbReference>
<dbReference type="GO" id="GO:0000287">
    <property type="term" value="F:magnesium ion binding"/>
    <property type="evidence" value="ECO:0007669"/>
    <property type="project" value="UniProtKB-UniRule"/>
</dbReference>
<comment type="function">
    <text evidence="8">Catalyzes the complex heterocyclic radical-mediated conversion of 6-carboxy-5,6,7,8-tetrahydropterin (CPH4) to 7-carboxy-7-deazaguanine (CDG), a step common to the biosynthetic pathways of all 7-deazapurine-containing compounds.</text>
</comment>
<dbReference type="InterPro" id="IPR027621">
    <property type="entry name" value="rSAM_QueE_gams"/>
</dbReference>
<keyword evidence="5 8" id="KW-0408">Iron</keyword>
<keyword evidence="4 8" id="KW-0460">Magnesium</keyword>
<feature type="binding site" evidence="8">
    <location>
        <begin position="16"/>
        <end position="18"/>
    </location>
    <ligand>
        <name>substrate</name>
    </ligand>
</feature>
<comment type="similarity">
    <text evidence="8">Belongs to the radical SAM superfamily. 7-carboxy-7-deazaguanine synthase family.</text>
</comment>
<dbReference type="NCBIfam" id="TIGR04349">
    <property type="entry name" value="rSAM_QueE_gams"/>
    <property type="match status" value="1"/>
</dbReference>
<evidence type="ECO:0000256" key="7">
    <source>
        <dbReference type="ARBA" id="ARBA00023239"/>
    </source>
</evidence>
<evidence type="ECO:0000256" key="3">
    <source>
        <dbReference type="ARBA" id="ARBA00022723"/>
    </source>
</evidence>
<keyword evidence="6 8" id="KW-0411">Iron-sulfur</keyword>
<accession>A0A7V5H1L7</accession>
<dbReference type="EMBL" id="DRTD01000019">
    <property type="protein sequence ID" value="HHE54186.1"/>
    <property type="molecule type" value="Genomic_DNA"/>
</dbReference>
<dbReference type="InterPro" id="IPR007197">
    <property type="entry name" value="rSAM"/>
</dbReference>
<dbReference type="InterPro" id="IPR013785">
    <property type="entry name" value="Aldolase_TIM"/>
</dbReference>
<evidence type="ECO:0000313" key="10">
    <source>
        <dbReference type="EMBL" id="HHE54186.1"/>
    </source>
</evidence>
<feature type="binding site" evidence="8">
    <location>
        <position position="44"/>
    </location>
    <ligand>
        <name>Mg(2+)</name>
        <dbReference type="ChEBI" id="CHEBI:18420"/>
    </ligand>
</feature>
<dbReference type="GO" id="GO:1904047">
    <property type="term" value="F:S-adenosyl-L-methionine binding"/>
    <property type="evidence" value="ECO:0007669"/>
    <property type="project" value="UniProtKB-UniRule"/>
</dbReference>
<feature type="binding site" evidence="8">
    <location>
        <position position="39"/>
    </location>
    <ligand>
        <name>[4Fe-4S] cluster</name>
        <dbReference type="ChEBI" id="CHEBI:49883"/>
        <note>4Fe-4S-S-AdoMet</note>
    </ligand>
</feature>
<dbReference type="Gene3D" id="3.20.20.70">
    <property type="entry name" value="Aldolase class I"/>
    <property type="match status" value="1"/>
</dbReference>
<dbReference type="AlphaFoldDB" id="A0A7V5H1L7"/>
<dbReference type="PROSITE" id="PS51918">
    <property type="entry name" value="RADICAL_SAM"/>
    <property type="match status" value="1"/>
</dbReference>
<name>A0A7V5H1L7_CALAY</name>
<dbReference type="GO" id="GO:0016840">
    <property type="term" value="F:carbon-nitrogen lyase activity"/>
    <property type="evidence" value="ECO:0007669"/>
    <property type="project" value="UniProtKB-UniRule"/>
</dbReference>
<feature type="binding site" evidence="8">
    <location>
        <position position="31"/>
    </location>
    <ligand>
        <name>substrate</name>
    </ligand>
</feature>
<comment type="cofactor">
    <cofactor evidence="8">
        <name>S-adenosyl-L-methionine</name>
        <dbReference type="ChEBI" id="CHEBI:59789"/>
    </cofactor>
    <text evidence="8">Binds 1 S-adenosyl-L-methionine per subunit.</text>
</comment>
<comment type="subunit">
    <text evidence="8">Homodimer.</text>
</comment>
<keyword evidence="3 8" id="KW-0479">Metal-binding</keyword>
<comment type="caution">
    <text evidence="10">The sequence shown here is derived from an EMBL/GenBank/DDBJ whole genome shotgun (WGS) entry which is preliminary data.</text>
</comment>
<feature type="binding site" evidence="8">
    <location>
        <position position="42"/>
    </location>
    <ligand>
        <name>[4Fe-4S] cluster</name>
        <dbReference type="ChEBI" id="CHEBI:49883"/>
        <note>4Fe-4S-S-AdoMet</note>
    </ligand>
</feature>
<keyword evidence="2 8" id="KW-0949">S-adenosyl-L-methionine</keyword>
<keyword evidence="1 8" id="KW-0004">4Fe-4S</keyword>
<reference evidence="10" key="1">
    <citation type="journal article" date="2020" name="mSystems">
        <title>Genome- and Community-Level Interaction Insights into Carbon Utilization and Element Cycling Functions of Hydrothermarchaeota in Hydrothermal Sediment.</title>
        <authorList>
            <person name="Zhou Z."/>
            <person name="Liu Y."/>
            <person name="Xu W."/>
            <person name="Pan J."/>
            <person name="Luo Z.H."/>
            <person name="Li M."/>
        </authorList>
    </citation>
    <scope>NUCLEOTIDE SEQUENCE [LARGE SCALE GENOMIC DNA]</scope>
    <source>
        <strain evidence="10">HyVt-76</strain>
    </source>
</reference>
<dbReference type="PANTHER" id="PTHR42836:SF1">
    <property type="entry name" value="7-CARBOXY-7-DEAZAGUANINE SYNTHASE"/>
    <property type="match status" value="1"/>
</dbReference>
<organism evidence="10">
    <name type="scientific">Caldithrix abyssi</name>
    <dbReference type="NCBI Taxonomy" id="187145"/>
    <lineage>
        <taxon>Bacteria</taxon>
        <taxon>Pseudomonadati</taxon>
        <taxon>Calditrichota</taxon>
        <taxon>Calditrichia</taxon>
        <taxon>Calditrichales</taxon>
        <taxon>Calditrichaceae</taxon>
        <taxon>Caldithrix</taxon>
    </lineage>
</organism>
<dbReference type="GO" id="GO:0008616">
    <property type="term" value="P:tRNA queuosine(34) biosynthetic process"/>
    <property type="evidence" value="ECO:0007669"/>
    <property type="project" value="UniProtKB-UniRule"/>
</dbReference>
<keyword evidence="7 8" id="KW-0456">Lyase</keyword>
<dbReference type="Pfam" id="PF04055">
    <property type="entry name" value="Radical_SAM"/>
    <property type="match status" value="1"/>
</dbReference>
<dbReference type="Proteomes" id="UP000886111">
    <property type="component" value="Unassembled WGS sequence"/>
</dbReference>
<evidence type="ECO:0000256" key="6">
    <source>
        <dbReference type="ARBA" id="ARBA00023014"/>
    </source>
</evidence>
<evidence type="ECO:0000256" key="8">
    <source>
        <dbReference type="HAMAP-Rule" id="MF_00917"/>
    </source>
</evidence>
<comment type="pathway">
    <text evidence="8">Purine metabolism; 7-cyano-7-deazaguanine biosynthesis.</text>
</comment>
<evidence type="ECO:0000259" key="9">
    <source>
        <dbReference type="PROSITE" id="PS51918"/>
    </source>
</evidence>
<dbReference type="GO" id="GO:0051539">
    <property type="term" value="F:4 iron, 4 sulfur cluster binding"/>
    <property type="evidence" value="ECO:0007669"/>
    <property type="project" value="UniProtKB-UniRule"/>
</dbReference>
<evidence type="ECO:0000256" key="4">
    <source>
        <dbReference type="ARBA" id="ARBA00022842"/>
    </source>
</evidence>
<dbReference type="SFLD" id="SFLDS00029">
    <property type="entry name" value="Radical_SAM"/>
    <property type="match status" value="1"/>
</dbReference>
<feature type="binding site" evidence="8">
    <location>
        <position position="74"/>
    </location>
    <ligand>
        <name>substrate</name>
    </ligand>
</feature>
<comment type="cofactor">
    <cofactor evidence="8">
        <name>Mg(2+)</name>
        <dbReference type="ChEBI" id="CHEBI:18420"/>
    </cofactor>
</comment>
<evidence type="ECO:0000256" key="5">
    <source>
        <dbReference type="ARBA" id="ARBA00023004"/>
    </source>
</evidence>
<comment type="catalytic activity">
    <reaction evidence="8">
        <text>6-carboxy-5,6,7,8-tetrahydropterin + H(+) = 7-carboxy-7-carbaguanine + NH4(+)</text>
        <dbReference type="Rhea" id="RHEA:27974"/>
        <dbReference type="ChEBI" id="CHEBI:15378"/>
        <dbReference type="ChEBI" id="CHEBI:28938"/>
        <dbReference type="ChEBI" id="CHEBI:61032"/>
        <dbReference type="ChEBI" id="CHEBI:61036"/>
        <dbReference type="EC" id="4.3.99.3"/>
    </reaction>
</comment>
<dbReference type="UniPathway" id="UPA00391"/>
<dbReference type="EC" id="4.3.99.3" evidence="8"/>
<sequence>MARENVLKVNEIFYSIQGESTYAGLPCVFVRLTYCNLRCNYCDTEYAFYEGQEMSIEQIVQQVTGYRCRLVEVTGGEPLIQPAVYPLLKQLADNGFEVLLETGGHMDISQVDPRVKRIVDVKCPSSGEAKKMHWPNLKVLKADDQVKFVIGDRIDFDYAVNVVEEYKLTERCSVLFSPVFGRLKNMTLAEWILASGLPVRMQIQLHKYIWPPEQRGV</sequence>
<gene>
    <name evidence="8 10" type="primary">queE</name>
    <name evidence="10" type="ORF">ENL21_00260</name>
</gene>
<dbReference type="InterPro" id="IPR058240">
    <property type="entry name" value="rSAM_sf"/>
</dbReference>
<dbReference type="SUPFAM" id="SSF102114">
    <property type="entry name" value="Radical SAM enzymes"/>
    <property type="match status" value="1"/>
</dbReference>
<protein>
    <recommendedName>
        <fullName evidence="8">7-carboxy-7-deazaguanine synthase</fullName>
        <shortName evidence="8">CDG synthase</shortName>
        <ecNumber evidence="8">4.3.99.3</ecNumber>
    </recommendedName>
    <alternativeName>
        <fullName evidence="8">Queuosine biosynthesis protein QueE</fullName>
    </alternativeName>
</protein>
<dbReference type="PIRSF" id="PIRSF000370">
    <property type="entry name" value="QueE"/>
    <property type="match status" value="1"/>
</dbReference>
<keyword evidence="8" id="KW-0671">Queuosine biosynthesis</keyword>
<dbReference type="HAMAP" id="MF_00917">
    <property type="entry name" value="QueE"/>
    <property type="match status" value="1"/>
</dbReference>
<feature type="domain" description="Radical SAM core" evidence="9">
    <location>
        <begin position="22"/>
        <end position="212"/>
    </location>
</feature>
<feature type="binding site" evidence="8">
    <location>
        <position position="35"/>
    </location>
    <ligand>
        <name>[4Fe-4S] cluster</name>
        <dbReference type="ChEBI" id="CHEBI:49883"/>
        <note>4Fe-4S-S-AdoMet</note>
    </ligand>
</feature>
<comment type="cofactor">
    <cofactor evidence="8">
        <name>[4Fe-4S] cluster</name>
        <dbReference type="ChEBI" id="CHEBI:49883"/>
    </cofactor>
    <text evidence="8">Binds 1 [4Fe-4S] cluster. The cluster is coordinated with 3 cysteines and an exchangeable S-adenosyl-L-methionine.</text>
</comment>